<keyword evidence="7" id="KW-0482">Metalloprotease</keyword>
<keyword evidence="1" id="KW-0645">Protease</keyword>
<dbReference type="GO" id="GO:0008237">
    <property type="term" value="F:metallopeptidase activity"/>
    <property type="evidence" value="ECO:0007669"/>
    <property type="project" value="UniProtKB-KW"/>
</dbReference>
<accession>A0A2J0ZAF0</accession>
<dbReference type="GO" id="GO:0030288">
    <property type="term" value="C:outer membrane-bounded periplasmic space"/>
    <property type="evidence" value="ECO:0007669"/>
    <property type="project" value="InterPro"/>
</dbReference>
<keyword evidence="8" id="KW-1015">Disulfide bond</keyword>
<evidence type="ECO:0000256" key="7">
    <source>
        <dbReference type="ARBA" id="ARBA00023049"/>
    </source>
</evidence>
<keyword evidence="6" id="KW-0862">Zinc</keyword>
<dbReference type="InterPro" id="IPR009045">
    <property type="entry name" value="Zn_M74/Hedgehog-like"/>
</dbReference>
<evidence type="ECO:0000256" key="4">
    <source>
        <dbReference type="ARBA" id="ARBA00022764"/>
    </source>
</evidence>
<evidence type="ECO:0000256" key="8">
    <source>
        <dbReference type="PIRSR" id="PIRSR018455-2"/>
    </source>
</evidence>
<dbReference type="SUPFAM" id="SSF55166">
    <property type="entry name" value="Hedgehog/DD-peptidase"/>
    <property type="match status" value="1"/>
</dbReference>
<dbReference type="GO" id="GO:0006508">
    <property type="term" value="P:proteolysis"/>
    <property type="evidence" value="ECO:0007669"/>
    <property type="project" value="UniProtKB-KW"/>
</dbReference>
<evidence type="ECO:0000313" key="11">
    <source>
        <dbReference type="Proteomes" id="UP000231987"/>
    </source>
</evidence>
<dbReference type="PIRSF" id="PIRSF018455">
    <property type="entry name" value="MepA"/>
    <property type="match status" value="1"/>
</dbReference>
<reference evidence="10 11" key="1">
    <citation type="submission" date="2017-06" db="EMBL/GenBank/DDBJ databases">
        <title>Ensifer strains isolated from leguminous trees and herbs display diverse denitrification phenotypes with some acting as strong N2O sinks.</title>
        <authorList>
            <person name="Woliy K."/>
            <person name="Mania D."/>
            <person name="Bakken L.R."/>
            <person name="Frostegard A."/>
        </authorList>
    </citation>
    <scope>NUCLEOTIDE SEQUENCE [LARGE SCALE GENOMIC DNA]</scope>
    <source>
        <strain evidence="10 11">AC50a</strain>
    </source>
</reference>
<keyword evidence="5" id="KW-0378">Hydrolase</keyword>
<dbReference type="GO" id="GO:0004252">
    <property type="term" value="F:serine-type endopeptidase activity"/>
    <property type="evidence" value="ECO:0007669"/>
    <property type="project" value="InterPro"/>
</dbReference>
<feature type="chain" id="PRO_5014443140" evidence="9">
    <location>
        <begin position="33"/>
        <end position="355"/>
    </location>
</feature>
<feature type="disulfide bond" evidence="8">
    <location>
        <begin position="238"/>
        <end position="245"/>
    </location>
</feature>
<organism evidence="10 11">
    <name type="scientific">Rhizobium meliloti</name>
    <name type="common">Ensifer meliloti</name>
    <name type="synonym">Sinorhizobium meliloti</name>
    <dbReference type="NCBI Taxonomy" id="382"/>
    <lineage>
        <taxon>Bacteria</taxon>
        <taxon>Pseudomonadati</taxon>
        <taxon>Pseudomonadota</taxon>
        <taxon>Alphaproteobacteria</taxon>
        <taxon>Hyphomicrobiales</taxon>
        <taxon>Rhizobiaceae</taxon>
        <taxon>Sinorhizobium/Ensifer group</taxon>
        <taxon>Sinorhizobium</taxon>
    </lineage>
</organism>
<feature type="disulfide bond" evidence="8">
    <location>
        <begin position="209"/>
        <end position="257"/>
    </location>
</feature>
<dbReference type="Pfam" id="PF03411">
    <property type="entry name" value="Peptidase_M74"/>
    <property type="match status" value="1"/>
</dbReference>
<name>A0A2J0ZAF0_RHIML</name>
<feature type="signal peptide" evidence="9">
    <location>
        <begin position="1"/>
        <end position="32"/>
    </location>
</feature>
<comment type="caution">
    <text evidence="10">The sequence shown here is derived from an EMBL/GenBank/DDBJ whole genome shotgun (WGS) entry which is preliminary data.</text>
</comment>
<dbReference type="GO" id="GO:0046872">
    <property type="term" value="F:metal ion binding"/>
    <property type="evidence" value="ECO:0007669"/>
    <property type="project" value="UniProtKB-KW"/>
</dbReference>
<keyword evidence="2" id="KW-0479">Metal-binding</keyword>
<evidence type="ECO:0000256" key="2">
    <source>
        <dbReference type="ARBA" id="ARBA00022723"/>
    </source>
</evidence>
<keyword evidence="3 9" id="KW-0732">Signal</keyword>
<dbReference type="EMBL" id="NJGD01000001">
    <property type="protein sequence ID" value="PJR17494.1"/>
    <property type="molecule type" value="Genomic_DNA"/>
</dbReference>
<keyword evidence="4" id="KW-0574">Periplasm</keyword>
<evidence type="ECO:0000256" key="6">
    <source>
        <dbReference type="ARBA" id="ARBA00022833"/>
    </source>
</evidence>
<proteinExistence type="predicted"/>
<evidence type="ECO:0000256" key="5">
    <source>
        <dbReference type="ARBA" id="ARBA00022801"/>
    </source>
</evidence>
<sequence length="355" mass="38105">MRFDARAALRRCGSTVLALIMGVSLVSAEAAANDAPPAKELFGAKDLPMQAAPASFGFYSKGCLAGGVAIPTDGPTWQAMRLSRNRRWGHPAMIALIERFSHDAVEKIGWPGLLLGDISQPRGGPMLSGHASHQIGLDADIWLTPMPQRTLSYQERETISATSMLDKSKFLTVDPSIWTPSHARLIMMAASYPQVERVFVNPAIKKKLCETWKGDRSALGKVRPIYGHDYHFHIRIKCPEGSKGCKDQAVVPAGDGCDKSLAWWFTDEPWAKPTQKPAAKPQKPKFATLADLPKACALVLNGPAPASEQEATYGTAYRAPAAIPAAATSIEAVISAAGEGLPANIPVPLPRPGLQ</sequence>
<protein>
    <submittedName>
        <fullName evidence="10">Penicillin-insensitive murein endopeptidase</fullName>
    </submittedName>
</protein>
<dbReference type="RefSeq" id="WP_100670053.1">
    <property type="nucleotide sequence ID" value="NZ_JBKOIL010000001.1"/>
</dbReference>
<dbReference type="Gene3D" id="3.30.1380.10">
    <property type="match status" value="1"/>
</dbReference>
<dbReference type="AlphaFoldDB" id="A0A2J0ZAF0"/>
<dbReference type="InterPro" id="IPR005073">
    <property type="entry name" value="Peptidase_M74"/>
</dbReference>
<evidence type="ECO:0000256" key="3">
    <source>
        <dbReference type="ARBA" id="ARBA00022729"/>
    </source>
</evidence>
<dbReference type="Proteomes" id="UP000231987">
    <property type="component" value="Unassembled WGS sequence"/>
</dbReference>
<gene>
    <name evidence="10" type="ORF">CEJ86_04010</name>
</gene>
<evidence type="ECO:0000313" key="10">
    <source>
        <dbReference type="EMBL" id="PJR17494.1"/>
    </source>
</evidence>
<evidence type="ECO:0000256" key="9">
    <source>
        <dbReference type="SAM" id="SignalP"/>
    </source>
</evidence>
<dbReference type="NCBIfam" id="NF006947">
    <property type="entry name" value="PRK09429.1"/>
    <property type="match status" value="1"/>
</dbReference>
<evidence type="ECO:0000256" key="1">
    <source>
        <dbReference type="ARBA" id="ARBA00022670"/>
    </source>
</evidence>